<evidence type="ECO:0000256" key="2">
    <source>
        <dbReference type="ARBA" id="ARBA00005236"/>
    </source>
</evidence>
<sequence length="400" mass="44929">MLHSTILYISLRYICGQMGNIFYRLISNLSTIGISIGVMSLTVVTAITNGFESLLQKNILEYIPHVILTTHYGNLNPNKYPVKNISHLQGIDRVDSIVKSDIILQSQLNIGLAIMIGININSSDPLLNYLEYINPEVLNTGSYNVILGIKLAEQLGVNKGDKLRLIVPGVNKFTPIGRIPNQRLFTVVGTFNTNGDTDSNTLLVNQEDAARLMDYPLGNITGWRLYLKKPLNIDQLSQQTLPTDIIWKDWREQKGEFFQAVKMENNMMKLLLSLIIIVAEFNIAISLSLLVMEKQSEVAILQTLGLNRFRIMIIFMLQGIFIGIIGSFIGVLLGLFIAKHINIIMKILGLLDNNIELPIYIDFVHVILIYISTVGISLLATLYPSWRAATIQPAEILRYE</sequence>
<dbReference type="Pfam" id="PF02687">
    <property type="entry name" value="FtsX"/>
    <property type="match status" value="1"/>
</dbReference>
<accession>A0A109Q9I0</accession>
<dbReference type="AlphaFoldDB" id="A0A109Q9I0"/>
<comment type="similarity">
    <text evidence="2">Belongs to the ABC-4 integral membrane protein family. LolC/E subfamily.</text>
</comment>
<name>A0A109Q9I0_9GAMM</name>
<evidence type="ECO:0000256" key="6">
    <source>
        <dbReference type="ARBA" id="ARBA00022989"/>
    </source>
</evidence>
<feature type="domain" description="MacB-like periplasmic core" evidence="10">
    <location>
        <begin position="29"/>
        <end position="238"/>
    </location>
</feature>
<evidence type="ECO:0000259" key="10">
    <source>
        <dbReference type="Pfam" id="PF12704"/>
    </source>
</evidence>
<dbReference type="RefSeq" id="WP_066282575.1">
    <property type="nucleotide sequence ID" value="NZ_CP013920.1"/>
</dbReference>
<organism evidence="11 12">
    <name type="scientific">Candidatus Arsenophonus lipoptenae</name>
    <dbReference type="NCBI Taxonomy" id="634113"/>
    <lineage>
        <taxon>Bacteria</taxon>
        <taxon>Pseudomonadati</taxon>
        <taxon>Pseudomonadota</taxon>
        <taxon>Gammaproteobacteria</taxon>
        <taxon>Enterobacterales</taxon>
        <taxon>Morganellaceae</taxon>
        <taxon>Arsenophonus</taxon>
    </lineage>
</organism>
<keyword evidence="5 8" id="KW-0812">Transmembrane</keyword>
<keyword evidence="3" id="KW-0813">Transport</keyword>
<reference evidence="11 12" key="1">
    <citation type="submission" date="2016-01" db="EMBL/GenBank/DDBJ databases">
        <title>Genome sequence of Ca. Arsenophonus lipopteni, the exclusive symbiont of a blood sucking fly Lipoptena cervi (Diptera: Hippoboscidae).</title>
        <authorList>
            <person name="Novakova E."/>
            <person name="Hypsa V."/>
            <person name="Nguyen P."/>
            <person name="Husnik F."/>
            <person name="Darby A.C."/>
        </authorList>
    </citation>
    <scope>NUCLEOTIDE SEQUENCE [LARGE SCALE GENOMIC DNA]</scope>
    <source>
        <strain evidence="11 12">CB</strain>
    </source>
</reference>
<feature type="domain" description="ABC3 transporter permease C-terminal" evidence="9">
    <location>
        <begin position="271"/>
        <end position="393"/>
    </location>
</feature>
<keyword evidence="12" id="KW-1185">Reference proteome</keyword>
<proteinExistence type="inferred from homology"/>
<dbReference type="KEGG" id="asy:AUT07_00042"/>
<protein>
    <submittedName>
        <fullName evidence="11">Lipoprotein-releasing system transmembrane protein LolC</fullName>
    </submittedName>
</protein>
<comment type="subcellular location">
    <subcellularLocation>
        <location evidence="1">Cell membrane</location>
        <topology evidence="1">Multi-pass membrane protein</topology>
    </subcellularLocation>
</comment>
<feature type="transmembrane region" description="Helical" evidence="8">
    <location>
        <begin position="311"/>
        <end position="338"/>
    </location>
</feature>
<dbReference type="Pfam" id="PF12704">
    <property type="entry name" value="MacB_PCD"/>
    <property type="match status" value="1"/>
</dbReference>
<evidence type="ECO:0000256" key="5">
    <source>
        <dbReference type="ARBA" id="ARBA00022692"/>
    </source>
</evidence>
<dbReference type="PATRIC" id="fig|634113.3.peg.39"/>
<keyword evidence="11" id="KW-0449">Lipoprotein</keyword>
<feature type="transmembrane region" description="Helical" evidence="8">
    <location>
        <begin position="270"/>
        <end position="291"/>
    </location>
</feature>
<evidence type="ECO:0000259" key="9">
    <source>
        <dbReference type="Pfam" id="PF02687"/>
    </source>
</evidence>
<dbReference type="NCBIfam" id="NF008076">
    <property type="entry name" value="PRK10814.1"/>
    <property type="match status" value="1"/>
</dbReference>
<feature type="transmembrane region" description="Helical" evidence="8">
    <location>
        <begin position="359"/>
        <end position="383"/>
    </location>
</feature>
<dbReference type="GO" id="GO:0042953">
    <property type="term" value="P:lipoprotein transport"/>
    <property type="evidence" value="ECO:0007669"/>
    <property type="project" value="InterPro"/>
</dbReference>
<keyword evidence="4" id="KW-1003">Cell membrane</keyword>
<dbReference type="EMBL" id="CP013920">
    <property type="protein sequence ID" value="AMA64636.1"/>
    <property type="molecule type" value="Genomic_DNA"/>
</dbReference>
<evidence type="ECO:0000256" key="3">
    <source>
        <dbReference type="ARBA" id="ARBA00022448"/>
    </source>
</evidence>
<keyword evidence="7 8" id="KW-0472">Membrane</keyword>
<evidence type="ECO:0000256" key="8">
    <source>
        <dbReference type="SAM" id="Phobius"/>
    </source>
</evidence>
<gene>
    <name evidence="11" type="primary">lolC</name>
    <name evidence="11" type="ORF">AUT07_00042</name>
</gene>
<evidence type="ECO:0000256" key="1">
    <source>
        <dbReference type="ARBA" id="ARBA00004651"/>
    </source>
</evidence>
<dbReference type="InterPro" id="IPR051447">
    <property type="entry name" value="Lipoprotein-release_system"/>
</dbReference>
<dbReference type="PANTHER" id="PTHR30489">
    <property type="entry name" value="LIPOPROTEIN-RELEASING SYSTEM TRANSMEMBRANE PROTEIN LOLE"/>
    <property type="match status" value="1"/>
</dbReference>
<keyword evidence="6 8" id="KW-1133">Transmembrane helix</keyword>
<dbReference type="OrthoDB" id="9808461at2"/>
<dbReference type="GO" id="GO:0098797">
    <property type="term" value="C:plasma membrane protein complex"/>
    <property type="evidence" value="ECO:0007669"/>
    <property type="project" value="TreeGrafter"/>
</dbReference>
<dbReference type="NCBIfam" id="TIGR02212">
    <property type="entry name" value="lolCE"/>
    <property type="match status" value="1"/>
</dbReference>
<evidence type="ECO:0000313" key="12">
    <source>
        <dbReference type="Proteomes" id="UP000069926"/>
    </source>
</evidence>
<dbReference type="PANTHER" id="PTHR30489:SF8">
    <property type="entry name" value="LIPOPROTEIN-RELEASING SYSTEM TRANSMEMBRANE PROTEIN LOLC"/>
    <property type="match status" value="1"/>
</dbReference>
<evidence type="ECO:0000256" key="7">
    <source>
        <dbReference type="ARBA" id="ARBA00023136"/>
    </source>
</evidence>
<feature type="transmembrane region" description="Helical" evidence="8">
    <location>
        <begin position="21"/>
        <end position="47"/>
    </location>
</feature>
<evidence type="ECO:0000256" key="4">
    <source>
        <dbReference type="ARBA" id="ARBA00022475"/>
    </source>
</evidence>
<dbReference type="InterPro" id="IPR011925">
    <property type="entry name" value="LolCE_TM"/>
</dbReference>
<dbReference type="GO" id="GO:0044874">
    <property type="term" value="P:lipoprotein localization to outer membrane"/>
    <property type="evidence" value="ECO:0007669"/>
    <property type="project" value="TreeGrafter"/>
</dbReference>
<dbReference type="InterPro" id="IPR003838">
    <property type="entry name" value="ABC3_permease_C"/>
</dbReference>
<dbReference type="InterPro" id="IPR025857">
    <property type="entry name" value="MacB_PCD"/>
</dbReference>
<evidence type="ECO:0000313" key="11">
    <source>
        <dbReference type="EMBL" id="AMA64636.1"/>
    </source>
</evidence>
<dbReference type="Proteomes" id="UP000069926">
    <property type="component" value="Chromosome"/>
</dbReference>
<dbReference type="STRING" id="634113.AUT07_00042"/>